<gene>
    <name evidence="1" type="ORF">G3M56_011085</name>
</gene>
<reference evidence="1 2" key="1">
    <citation type="submission" date="2020-12" db="EMBL/GenBank/DDBJ databases">
        <title>Sulforoseuscoccus oceanibium gen. nov., sp. nov., a representative of the phylum Verrucomicrobia with special cytoplasmic membrane, and proposal of Sulforoseuscoccusaceae fam. nov.</title>
        <authorList>
            <person name="Xi F."/>
        </authorList>
    </citation>
    <scope>NUCLEOTIDE SEQUENCE [LARGE SCALE GENOMIC DNA]</scope>
    <source>
        <strain evidence="1 2">T37</strain>
    </source>
</reference>
<keyword evidence="2" id="KW-1185">Reference proteome</keyword>
<protein>
    <submittedName>
        <fullName evidence="1">Uncharacterized protein</fullName>
    </submittedName>
</protein>
<dbReference type="EMBL" id="CP066776">
    <property type="protein sequence ID" value="QQL44425.1"/>
    <property type="molecule type" value="Genomic_DNA"/>
</dbReference>
<dbReference type="KEGG" id="soa:G3M56_011085"/>
<dbReference type="AlphaFoldDB" id="A0A6B3LDZ3"/>
<evidence type="ECO:0000313" key="1">
    <source>
        <dbReference type="EMBL" id="QQL44425.1"/>
    </source>
</evidence>
<accession>A0A6B3LDZ3</accession>
<sequence>MTKRDIISVQLESFFGSKFPQMIQLLVDDELNHGRWVDGYDLAVSRDVIDGDNARKLLEIVLTEYPELRIDQDALMKAVEEKLPQNWGAPVSWIVGESGAYALTDTLRVARFERADLIWRTPRISWDGIEFDSLIDGRLRGRAWMLTSNVTPDTPFELDFETGELLAGEAVPY</sequence>
<proteinExistence type="predicted"/>
<dbReference type="RefSeq" id="WP_164365109.1">
    <property type="nucleotide sequence ID" value="NZ_CP066776.1"/>
</dbReference>
<evidence type="ECO:0000313" key="2">
    <source>
        <dbReference type="Proteomes" id="UP000475117"/>
    </source>
</evidence>
<organism evidence="1 2">
    <name type="scientific">Sulfuriroseicoccus oceanibius</name>
    <dbReference type="NCBI Taxonomy" id="2707525"/>
    <lineage>
        <taxon>Bacteria</taxon>
        <taxon>Pseudomonadati</taxon>
        <taxon>Verrucomicrobiota</taxon>
        <taxon>Verrucomicrobiia</taxon>
        <taxon>Verrucomicrobiales</taxon>
        <taxon>Verrucomicrobiaceae</taxon>
        <taxon>Sulfuriroseicoccus</taxon>
    </lineage>
</organism>
<name>A0A6B3LDZ3_9BACT</name>
<dbReference type="Proteomes" id="UP000475117">
    <property type="component" value="Chromosome"/>
</dbReference>